<dbReference type="PANTHER" id="PTHR31280:SF16">
    <property type="entry name" value="GLS PROTEIN (DUF810)"/>
    <property type="match status" value="1"/>
</dbReference>
<evidence type="ECO:0000256" key="1">
    <source>
        <dbReference type="SAM" id="MobiDB-lite"/>
    </source>
</evidence>
<evidence type="ECO:0000313" key="3">
    <source>
        <dbReference type="Proteomes" id="UP000501690"/>
    </source>
</evidence>
<accession>A0A4D6LSZ6</accession>
<evidence type="ECO:0000313" key="2">
    <source>
        <dbReference type="EMBL" id="QCD92042.1"/>
    </source>
</evidence>
<organism evidence="2 3">
    <name type="scientific">Vigna unguiculata</name>
    <name type="common">Cowpea</name>
    <dbReference type="NCBI Taxonomy" id="3917"/>
    <lineage>
        <taxon>Eukaryota</taxon>
        <taxon>Viridiplantae</taxon>
        <taxon>Streptophyta</taxon>
        <taxon>Embryophyta</taxon>
        <taxon>Tracheophyta</taxon>
        <taxon>Spermatophyta</taxon>
        <taxon>Magnoliopsida</taxon>
        <taxon>eudicotyledons</taxon>
        <taxon>Gunneridae</taxon>
        <taxon>Pentapetalae</taxon>
        <taxon>rosids</taxon>
        <taxon>fabids</taxon>
        <taxon>Fabales</taxon>
        <taxon>Fabaceae</taxon>
        <taxon>Papilionoideae</taxon>
        <taxon>50 kb inversion clade</taxon>
        <taxon>NPAAA clade</taxon>
        <taxon>indigoferoid/millettioid clade</taxon>
        <taxon>Phaseoleae</taxon>
        <taxon>Vigna</taxon>
    </lineage>
</organism>
<dbReference type="AlphaFoldDB" id="A0A4D6LSZ6"/>
<feature type="region of interest" description="Disordered" evidence="1">
    <location>
        <begin position="42"/>
        <end position="74"/>
    </location>
</feature>
<name>A0A4D6LSZ6_VIGUN</name>
<protein>
    <submittedName>
        <fullName evidence="2">Uncharacterized protein</fullName>
    </submittedName>
</protein>
<keyword evidence="3" id="KW-1185">Reference proteome</keyword>
<proteinExistence type="predicted"/>
<dbReference type="Proteomes" id="UP000501690">
    <property type="component" value="Linkage Group LG5"/>
</dbReference>
<dbReference type="EMBL" id="CP039349">
    <property type="protein sequence ID" value="QCD92042.1"/>
    <property type="molecule type" value="Genomic_DNA"/>
</dbReference>
<reference evidence="2 3" key="1">
    <citation type="submission" date="2019-04" db="EMBL/GenBank/DDBJ databases">
        <title>An improved genome assembly and genetic linkage map for asparagus bean, Vigna unguiculata ssp. sesquipedialis.</title>
        <authorList>
            <person name="Xia Q."/>
            <person name="Zhang R."/>
            <person name="Dong Y."/>
        </authorList>
    </citation>
    <scope>NUCLEOTIDE SEQUENCE [LARGE SCALE GENOMIC DNA]</scope>
    <source>
        <tissue evidence="2">Leaf</tissue>
    </source>
</reference>
<dbReference type="InterPro" id="IPR008528">
    <property type="entry name" value="unc-13_homologue"/>
</dbReference>
<gene>
    <name evidence="2" type="ORF">DEO72_LG5g99</name>
</gene>
<dbReference type="PANTHER" id="PTHR31280">
    <property type="entry name" value="PROTEIN UNC-13 HOMOLOG"/>
    <property type="match status" value="1"/>
</dbReference>
<sequence>MPVHPIQELPGAPFGDPETYFSESELRETAYEILVAACRSSGPKPLTFISQSERGDRDRAAPAPSLHRSLTSTAASKVKKALGLKTSSSKGSKRAQTTGELVRVQMKISEQSDTRIRRALLRIAAGQVFIMSEWHLL</sequence>